<dbReference type="Pfam" id="PF14652">
    <property type="entry name" value="DUF4457"/>
    <property type="match status" value="2"/>
</dbReference>
<evidence type="ECO:0000313" key="2">
    <source>
        <dbReference type="EMBL" id="CAB3407540.1"/>
    </source>
</evidence>
<keyword evidence="3" id="KW-1185">Reference proteome</keyword>
<dbReference type="OrthoDB" id="304622at2759"/>
<feature type="domain" description="KATNIP" evidence="1">
    <location>
        <begin position="10"/>
        <end position="150"/>
    </location>
</feature>
<accession>A0A8S1F998</accession>
<dbReference type="PANTHER" id="PTHR21534:SF0">
    <property type="entry name" value="KATANIN-INTERACTING PROTEIN"/>
    <property type="match status" value="1"/>
</dbReference>
<feature type="domain" description="KATNIP" evidence="1">
    <location>
        <begin position="256"/>
        <end position="544"/>
    </location>
</feature>
<dbReference type="InterPro" id="IPR027859">
    <property type="entry name" value="KATNIP_dom"/>
</dbReference>
<proteinExistence type="predicted"/>
<evidence type="ECO:0000313" key="3">
    <source>
        <dbReference type="Proteomes" id="UP000494206"/>
    </source>
</evidence>
<dbReference type="EMBL" id="CADEPM010000006">
    <property type="protein sequence ID" value="CAB3407540.1"/>
    <property type="molecule type" value="Genomic_DNA"/>
</dbReference>
<dbReference type="Proteomes" id="UP000494206">
    <property type="component" value="Unassembled WGS sequence"/>
</dbReference>
<evidence type="ECO:0000259" key="1">
    <source>
        <dbReference type="Pfam" id="PF14652"/>
    </source>
</evidence>
<reference evidence="2 3" key="1">
    <citation type="submission" date="2020-04" db="EMBL/GenBank/DDBJ databases">
        <authorList>
            <person name="Laetsch R D."/>
            <person name="Stevens L."/>
            <person name="Kumar S."/>
            <person name="Blaxter L. M."/>
        </authorList>
    </citation>
    <scope>NUCLEOTIDE SEQUENCE [LARGE SCALE GENOMIC DNA]</scope>
</reference>
<dbReference type="InterPro" id="IPR026704">
    <property type="entry name" value="KATNIP"/>
</dbReference>
<protein>
    <recommendedName>
        <fullName evidence="1">KATNIP domain-containing protein</fullName>
    </recommendedName>
</protein>
<gene>
    <name evidence="2" type="ORF">CBOVIS_LOCUS9458</name>
</gene>
<sequence>MSDDGDLYLQPIEIPELPCGSKLAIRLLSNWGDPTLIGLNSIEIFTDDGTMANVGRIYSNATDVDGNIESLLSEVPICKDTQKMWNANMITHNRENGNTPITITIEMAKCRIAMIRFWNYNASRVRAQIGVRHVELLLDDVVCIFRGEIDCAFSADSEFEPQMGDTVLFTTDERILEAIAEHDVCLLPSEVLPNAAAAAAVVGLDVGDQLTPYRPTTSETKEILTPDAATTTMTTTMAERPSSASSGGKDVKLLHIELLSNWGMRGLIGLTGIEIIDENNQIVDDTQFTATVTDGDASGIRKLFNGKNLTRNADEMWLSGFGEKNAPPTIVLSFASPITVKAISFWNYNASFEMSYAGAKLANVYTNGKLALGGVVLRKATGFVYFDFVQDVVLVGGGGNPIASRPHSKTIGGFVFQLRLLSTWGDEYYIGLNGVELYDDRGRLIDVKLHNLAAFPESVNILPSIKNDLRVSDNLINGINDTDEARHMWLTALLPNRCARVFFVFDAPTYVAKIVVYNYRKTPERGVRHVSVTIDDLIVFSGEIPASTMDVTAKLEINLRDI</sequence>
<comment type="caution">
    <text evidence="2">The sequence shown here is derived from an EMBL/GenBank/DDBJ whole genome shotgun (WGS) entry which is preliminary data.</text>
</comment>
<organism evidence="2 3">
    <name type="scientific">Caenorhabditis bovis</name>
    <dbReference type="NCBI Taxonomy" id="2654633"/>
    <lineage>
        <taxon>Eukaryota</taxon>
        <taxon>Metazoa</taxon>
        <taxon>Ecdysozoa</taxon>
        <taxon>Nematoda</taxon>
        <taxon>Chromadorea</taxon>
        <taxon>Rhabditida</taxon>
        <taxon>Rhabditina</taxon>
        <taxon>Rhabditomorpha</taxon>
        <taxon>Rhabditoidea</taxon>
        <taxon>Rhabditidae</taxon>
        <taxon>Peloderinae</taxon>
        <taxon>Caenorhabditis</taxon>
    </lineage>
</organism>
<dbReference type="PANTHER" id="PTHR21534">
    <property type="entry name" value="KATANIN-INTERACTING PROTEIN"/>
    <property type="match status" value="1"/>
</dbReference>
<dbReference type="AlphaFoldDB" id="A0A8S1F998"/>
<name>A0A8S1F998_9PELO</name>